<keyword evidence="1" id="KW-0472">Membrane</keyword>
<feature type="transmembrane region" description="Helical" evidence="1">
    <location>
        <begin position="101"/>
        <end position="121"/>
    </location>
</feature>
<feature type="transmembrane region" description="Helical" evidence="1">
    <location>
        <begin position="36"/>
        <end position="54"/>
    </location>
</feature>
<proteinExistence type="predicted"/>
<evidence type="ECO:0000313" key="2">
    <source>
        <dbReference type="EMBL" id="SDO06797.1"/>
    </source>
</evidence>
<organism evidence="2 3">
    <name type="scientific">Klenkia soli</name>
    <dbReference type="NCBI Taxonomy" id="1052260"/>
    <lineage>
        <taxon>Bacteria</taxon>
        <taxon>Bacillati</taxon>
        <taxon>Actinomycetota</taxon>
        <taxon>Actinomycetes</taxon>
        <taxon>Geodermatophilales</taxon>
        <taxon>Geodermatophilaceae</taxon>
        <taxon>Klenkia</taxon>
    </lineage>
</organism>
<sequence length="122" mass="12442">MTPYQRAAAVSSAPRTTATASAPVPLRRWPRVGDRVGQVVLQSSVAVVLAAMVVNRLGAVPLGGGAPAGSVRTWQLDALALVLLGALGVGHSLLRRGRPGRWSVAALALLLPAVVVLAPGWG</sequence>
<evidence type="ECO:0000313" key="3">
    <source>
        <dbReference type="Proteomes" id="UP000199088"/>
    </source>
</evidence>
<accession>A0A1H0GIN1</accession>
<feature type="transmembrane region" description="Helical" evidence="1">
    <location>
        <begin position="74"/>
        <end position="94"/>
    </location>
</feature>
<keyword evidence="1" id="KW-0812">Transmembrane</keyword>
<dbReference type="EMBL" id="FNIR01000003">
    <property type="protein sequence ID" value="SDO06797.1"/>
    <property type="molecule type" value="Genomic_DNA"/>
</dbReference>
<dbReference type="Proteomes" id="UP000199088">
    <property type="component" value="Unassembled WGS sequence"/>
</dbReference>
<keyword evidence="3" id="KW-1185">Reference proteome</keyword>
<gene>
    <name evidence="2" type="ORF">SAMN05660199_01255</name>
</gene>
<dbReference type="AlphaFoldDB" id="A0A1H0GIN1"/>
<protein>
    <submittedName>
        <fullName evidence="2">Uncharacterized protein</fullName>
    </submittedName>
</protein>
<evidence type="ECO:0000256" key="1">
    <source>
        <dbReference type="SAM" id="Phobius"/>
    </source>
</evidence>
<dbReference type="STRING" id="1052260.SAMN05660199_01255"/>
<reference evidence="3" key="1">
    <citation type="submission" date="2016-10" db="EMBL/GenBank/DDBJ databases">
        <authorList>
            <person name="Varghese N."/>
            <person name="Submissions S."/>
        </authorList>
    </citation>
    <scope>NUCLEOTIDE SEQUENCE [LARGE SCALE GENOMIC DNA]</scope>
    <source>
        <strain evidence="3">DSM 45843</strain>
    </source>
</reference>
<name>A0A1H0GIN1_9ACTN</name>
<keyword evidence="1" id="KW-1133">Transmembrane helix</keyword>
<dbReference type="RefSeq" id="WP_091241574.1">
    <property type="nucleotide sequence ID" value="NZ_FNIR01000003.1"/>
</dbReference>